<dbReference type="Proteomes" id="UP000501690">
    <property type="component" value="Linkage Group LG4"/>
</dbReference>
<gene>
    <name evidence="1" type="ORF">DEO72_LG4g725</name>
</gene>
<name>A0A4D6LNI9_VIGUN</name>
<organism evidence="1 2">
    <name type="scientific">Vigna unguiculata</name>
    <name type="common">Cowpea</name>
    <dbReference type="NCBI Taxonomy" id="3917"/>
    <lineage>
        <taxon>Eukaryota</taxon>
        <taxon>Viridiplantae</taxon>
        <taxon>Streptophyta</taxon>
        <taxon>Embryophyta</taxon>
        <taxon>Tracheophyta</taxon>
        <taxon>Spermatophyta</taxon>
        <taxon>Magnoliopsida</taxon>
        <taxon>eudicotyledons</taxon>
        <taxon>Gunneridae</taxon>
        <taxon>Pentapetalae</taxon>
        <taxon>rosids</taxon>
        <taxon>fabids</taxon>
        <taxon>Fabales</taxon>
        <taxon>Fabaceae</taxon>
        <taxon>Papilionoideae</taxon>
        <taxon>50 kb inversion clade</taxon>
        <taxon>NPAAA clade</taxon>
        <taxon>indigoferoid/millettioid clade</taxon>
        <taxon>Phaseoleae</taxon>
        <taxon>Vigna</taxon>
    </lineage>
</organism>
<reference evidence="1 2" key="1">
    <citation type="submission" date="2019-04" db="EMBL/GenBank/DDBJ databases">
        <title>An improved genome assembly and genetic linkage map for asparagus bean, Vigna unguiculata ssp. sesquipedialis.</title>
        <authorList>
            <person name="Xia Q."/>
            <person name="Zhang R."/>
            <person name="Dong Y."/>
        </authorList>
    </citation>
    <scope>NUCLEOTIDE SEQUENCE [LARGE SCALE GENOMIC DNA]</scope>
    <source>
        <tissue evidence="1">Leaf</tissue>
    </source>
</reference>
<keyword evidence="2" id="KW-1185">Reference proteome</keyword>
<protein>
    <submittedName>
        <fullName evidence="1">Uncharacterized protein</fullName>
    </submittedName>
</protein>
<evidence type="ECO:0000313" key="1">
    <source>
        <dbReference type="EMBL" id="QCD89776.1"/>
    </source>
</evidence>
<sequence>MLSTSLRLSLFLHPRCTVQPGSTIEICEWSVGDQRGGLRHGGGRCCRDPWTRGSRVGSWSR</sequence>
<dbReference type="EMBL" id="CP039348">
    <property type="protein sequence ID" value="QCD89776.1"/>
    <property type="molecule type" value="Genomic_DNA"/>
</dbReference>
<accession>A0A4D6LNI9</accession>
<evidence type="ECO:0000313" key="2">
    <source>
        <dbReference type="Proteomes" id="UP000501690"/>
    </source>
</evidence>
<proteinExistence type="predicted"/>
<dbReference type="AlphaFoldDB" id="A0A4D6LNI9"/>